<feature type="compositionally biased region" description="Basic and acidic residues" evidence="1">
    <location>
        <begin position="57"/>
        <end position="68"/>
    </location>
</feature>
<gene>
    <name evidence="2" type="ORF">RFULGI_LOCUS9702</name>
</gene>
<keyword evidence="3" id="KW-1185">Reference proteome</keyword>
<evidence type="ECO:0000313" key="3">
    <source>
        <dbReference type="Proteomes" id="UP000789396"/>
    </source>
</evidence>
<dbReference type="OrthoDB" id="10412056at2759"/>
<reference evidence="2" key="1">
    <citation type="submission" date="2021-06" db="EMBL/GenBank/DDBJ databases">
        <authorList>
            <person name="Kallberg Y."/>
            <person name="Tangrot J."/>
            <person name="Rosling A."/>
        </authorList>
    </citation>
    <scope>NUCLEOTIDE SEQUENCE</scope>
    <source>
        <strain evidence="2">IN212</strain>
    </source>
</reference>
<comment type="caution">
    <text evidence="2">The sequence shown here is derived from an EMBL/GenBank/DDBJ whole genome shotgun (WGS) entry which is preliminary data.</text>
</comment>
<protein>
    <submittedName>
        <fullName evidence="2">18821_t:CDS:1</fullName>
    </submittedName>
</protein>
<evidence type="ECO:0000313" key="2">
    <source>
        <dbReference type="EMBL" id="CAG8683279.1"/>
    </source>
</evidence>
<organism evidence="2 3">
    <name type="scientific">Racocetra fulgida</name>
    <dbReference type="NCBI Taxonomy" id="60492"/>
    <lineage>
        <taxon>Eukaryota</taxon>
        <taxon>Fungi</taxon>
        <taxon>Fungi incertae sedis</taxon>
        <taxon>Mucoromycota</taxon>
        <taxon>Glomeromycotina</taxon>
        <taxon>Glomeromycetes</taxon>
        <taxon>Diversisporales</taxon>
        <taxon>Gigasporaceae</taxon>
        <taxon>Racocetra</taxon>
    </lineage>
</organism>
<feature type="region of interest" description="Disordered" evidence="1">
    <location>
        <begin position="40"/>
        <end position="68"/>
    </location>
</feature>
<accession>A0A9N9EPS3</accession>
<evidence type="ECO:0000256" key="1">
    <source>
        <dbReference type="SAM" id="MobiDB-lite"/>
    </source>
</evidence>
<feature type="non-terminal residue" evidence="2">
    <location>
        <position position="68"/>
    </location>
</feature>
<sequence length="68" mass="8017">FDRNFENDNNFNEYITEMEELEHGEMLRTDIQIFEINNPNIDSEDDTRIEETTGESTKVDSEIKVNTS</sequence>
<dbReference type="EMBL" id="CAJVPZ010017926">
    <property type="protein sequence ID" value="CAG8683279.1"/>
    <property type="molecule type" value="Genomic_DNA"/>
</dbReference>
<proteinExistence type="predicted"/>
<dbReference type="Proteomes" id="UP000789396">
    <property type="component" value="Unassembled WGS sequence"/>
</dbReference>
<name>A0A9N9EPS3_9GLOM</name>
<dbReference type="AlphaFoldDB" id="A0A9N9EPS3"/>